<dbReference type="PATRIC" id="fig|933944.5.peg.3316"/>
<keyword evidence="9" id="KW-1185">Reference proteome</keyword>
<evidence type="ECO:0000259" key="7">
    <source>
        <dbReference type="Pfam" id="PF02782"/>
    </source>
</evidence>
<organism evidence="8 9">
    <name type="scientific">Streptomyces abyssalis</name>
    <dbReference type="NCBI Taxonomy" id="933944"/>
    <lineage>
        <taxon>Bacteria</taxon>
        <taxon>Bacillati</taxon>
        <taxon>Actinomycetota</taxon>
        <taxon>Actinomycetes</taxon>
        <taxon>Kitasatosporales</taxon>
        <taxon>Streptomycetaceae</taxon>
        <taxon>Streptomyces</taxon>
    </lineage>
</organism>
<keyword evidence="4 5" id="KW-0418">Kinase</keyword>
<evidence type="ECO:0000256" key="3">
    <source>
        <dbReference type="ARBA" id="ARBA00022679"/>
    </source>
</evidence>
<dbReference type="EMBL" id="LJGT01000040">
    <property type="protein sequence ID" value="OEU88359.1"/>
    <property type="molecule type" value="Genomic_DNA"/>
</dbReference>
<dbReference type="InterPro" id="IPR043129">
    <property type="entry name" value="ATPase_NBD"/>
</dbReference>
<dbReference type="Pfam" id="PF02782">
    <property type="entry name" value="FGGY_C"/>
    <property type="match status" value="1"/>
</dbReference>
<dbReference type="InterPro" id="IPR018485">
    <property type="entry name" value="FGGY_C"/>
</dbReference>
<proteinExistence type="inferred from homology"/>
<dbReference type="STRING" id="933944.AN215_19835"/>
<evidence type="ECO:0000256" key="4">
    <source>
        <dbReference type="ARBA" id="ARBA00022777"/>
    </source>
</evidence>
<dbReference type="GO" id="GO:0042732">
    <property type="term" value="P:D-xylose metabolic process"/>
    <property type="evidence" value="ECO:0007669"/>
    <property type="project" value="UniProtKB-KW"/>
</dbReference>
<evidence type="ECO:0000256" key="2">
    <source>
        <dbReference type="ARBA" id="ARBA00022629"/>
    </source>
</evidence>
<dbReference type="GO" id="GO:0016301">
    <property type="term" value="F:kinase activity"/>
    <property type="evidence" value="ECO:0007669"/>
    <property type="project" value="UniProtKB-KW"/>
</dbReference>
<evidence type="ECO:0000313" key="9">
    <source>
        <dbReference type="Proteomes" id="UP000176087"/>
    </source>
</evidence>
<dbReference type="PANTHER" id="PTHR43095:SF5">
    <property type="entry name" value="XYLULOSE KINASE"/>
    <property type="match status" value="1"/>
</dbReference>
<dbReference type="PROSITE" id="PS00445">
    <property type="entry name" value="FGGY_KINASES_2"/>
    <property type="match status" value="1"/>
</dbReference>
<dbReference type="InterPro" id="IPR018484">
    <property type="entry name" value="FGGY_N"/>
</dbReference>
<dbReference type="InterPro" id="IPR050406">
    <property type="entry name" value="FGGY_Carb_Kinase"/>
</dbReference>
<dbReference type="GO" id="GO:0016773">
    <property type="term" value="F:phosphotransferase activity, alcohol group as acceptor"/>
    <property type="evidence" value="ECO:0007669"/>
    <property type="project" value="InterPro"/>
</dbReference>
<dbReference type="OrthoDB" id="9782710at2"/>
<dbReference type="PANTHER" id="PTHR43095">
    <property type="entry name" value="SUGAR KINASE"/>
    <property type="match status" value="1"/>
</dbReference>
<reference evidence="8 9" key="1">
    <citation type="journal article" date="2016" name="Front. Microbiol.">
        <title>Comparative Genomics Analysis of Streptomyces Species Reveals Their Adaptation to the Marine Environment and Their Diversity at the Genomic Level.</title>
        <authorList>
            <person name="Tian X."/>
            <person name="Zhang Z."/>
            <person name="Yang T."/>
            <person name="Chen M."/>
            <person name="Li J."/>
            <person name="Chen F."/>
            <person name="Yang J."/>
            <person name="Li W."/>
            <person name="Zhang B."/>
            <person name="Zhang Z."/>
            <person name="Wu J."/>
            <person name="Zhang C."/>
            <person name="Long L."/>
            <person name="Xiao J."/>
        </authorList>
    </citation>
    <scope>NUCLEOTIDE SEQUENCE [LARGE SCALE GENOMIC DNA]</scope>
    <source>
        <strain evidence="8 9">SCSIO 10390</strain>
    </source>
</reference>
<comment type="similarity">
    <text evidence="1 5">Belongs to the FGGY kinase family.</text>
</comment>
<dbReference type="PIRSF" id="PIRSF000538">
    <property type="entry name" value="GlpK"/>
    <property type="match status" value="1"/>
</dbReference>
<gene>
    <name evidence="8" type="ORF">AN215_19835</name>
</gene>
<comment type="caution">
    <text evidence="8">The sequence shown here is derived from an EMBL/GenBank/DDBJ whole genome shotgun (WGS) entry which is preliminary data.</text>
</comment>
<dbReference type="AlphaFoldDB" id="A0A1E7JL68"/>
<dbReference type="Proteomes" id="UP000176087">
    <property type="component" value="Unassembled WGS sequence"/>
</dbReference>
<accession>A0A1E7JL68</accession>
<evidence type="ECO:0000259" key="6">
    <source>
        <dbReference type="Pfam" id="PF00370"/>
    </source>
</evidence>
<keyword evidence="3 5" id="KW-0808">Transferase</keyword>
<dbReference type="Pfam" id="PF00370">
    <property type="entry name" value="FGGY_N"/>
    <property type="match status" value="1"/>
</dbReference>
<dbReference type="Gene3D" id="3.30.420.40">
    <property type="match status" value="2"/>
</dbReference>
<dbReference type="InterPro" id="IPR000577">
    <property type="entry name" value="Carb_kinase_FGGY"/>
</dbReference>
<protein>
    <submittedName>
        <fullName evidence="8">Sugar kinase</fullName>
    </submittedName>
</protein>
<evidence type="ECO:0000256" key="5">
    <source>
        <dbReference type="RuleBase" id="RU003733"/>
    </source>
</evidence>
<evidence type="ECO:0000256" key="1">
    <source>
        <dbReference type="ARBA" id="ARBA00009156"/>
    </source>
</evidence>
<keyword evidence="2" id="KW-0119">Carbohydrate metabolism</keyword>
<dbReference type="InterPro" id="IPR018483">
    <property type="entry name" value="Carb_kinase_FGGY_CS"/>
</dbReference>
<dbReference type="RefSeq" id="WP_070012032.1">
    <property type="nucleotide sequence ID" value="NZ_LJGS01000041.1"/>
</dbReference>
<keyword evidence="2" id="KW-0859">Xylose metabolism</keyword>
<sequence>MSGHLSLGIDIGTTNVKACILDTAEGTVVASAAAEHPLHHPHPGWAEQDPDDYWRAVSSCTARCVSQYPGPASDVAGVSVSGLVGVTLPVDRDGRPLRRAMIWMDSRSHRECDEIREQVGEDRIKAVNGNRVASWFIEPKAMWLRTHEPEVFAATHKLLSPAGYCTMRLTGEYAMNHGDAGLFYPYEHRNARWDHSLTEALGLPPDIYPDIHTSDTVIGAVTPQAARETGLAEGTAVVAGGTDIGAAALGAGATETGQAYYSMGTGSNWGVIVPRDELPEEYRILKWPHVLDGMTLFDAPMAFTGASLKWFRDKFADPESALAERMGRNVFDLVTAQAERITPGADGLMYLPYLGNSLSPRWNGQACGVFFGMQPFTSRAHVIRALIEGVAYDLYSNVRIAEEGGADFPELVLNGGPAKSPLWNQITANVTNRRLLIPDVDEAAPLGDAVIAASGAGLYADMREPMKDLAPVRGVVEPDPELHAMYVDFFELWSQLYDDLKPSMSRHNALVNRYSDPEPSAISGAGGST</sequence>
<evidence type="ECO:0000313" key="8">
    <source>
        <dbReference type="EMBL" id="OEU88359.1"/>
    </source>
</evidence>
<dbReference type="SUPFAM" id="SSF53067">
    <property type="entry name" value="Actin-like ATPase domain"/>
    <property type="match status" value="2"/>
</dbReference>
<dbReference type="CDD" id="cd07804">
    <property type="entry name" value="ASKHA_NBD_FGGY_RrXK-like"/>
    <property type="match status" value="1"/>
</dbReference>
<feature type="domain" description="Carbohydrate kinase FGGY C-terminal" evidence="7">
    <location>
        <begin position="259"/>
        <end position="454"/>
    </location>
</feature>
<feature type="domain" description="Carbohydrate kinase FGGY N-terminal" evidence="6">
    <location>
        <begin position="6"/>
        <end position="250"/>
    </location>
</feature>
<name>A0A1E7JL68_9ACTN</name>